<dbReference type="PANTHER" id="PTHR46769:SF2">
    <property type="entry name" value="FIBROCYSTIN-L ISOFORM 2 PRECURSOR-RELATED"/>
    <property type="match status" value="1"/>
</dbReference>
<dbReference type="CDD" id="cd00603">
    <property type="entry name" value="IPT_PCSR"/>
    <property type="match status" value="2"/>
</dbReference>
<dbReference type="InterPro" id="IPR013783">
    <property type="entry name" value="Ig-like_fold"/>
</dbReference>
<feature type="domain" description="IPT/TIG" evidence="2">
    <location>
        <begin position="63"/>
        <end position="148"/>
    </location>
</feature>
<comment type="caution">
    <text evidence="3">The sequence shown here is derived from an EMBL/GenBank/DDBJ whole genome shotgun (WGS) entry which is preliminary data.</text>
</comment>
<accession>T0YRN1</accession>
<organism evidence="3">
    <name type="scientific">mine drainage metagenome</name>
    <dbReference type="NCBI Taxonomy" id="410659"/>
    <lineage>
        <taxon>unclassified sequences</taxon>
        <taxon>metagenomes</taxon>
        <taxon>ecological metagenomes</taxon>
    </lineage>
</organism>
<keyword evidence="3" id="KW-0675">Receptor</keyword>
<proteinExistence type="predicted"/>
<dbReference type="EMBL" id="AUZZ01008360">
    <property type="protein sequence ID" value="EQD38176.1"/>
    <property type="molecule type" value="Genomic_DNA"/>
</dbReference>
<evidence type="ECO:0000259" key="2">
    <source>
        <dbReference type="SMART" id="SM00429"/>
    </source>
</evidence>
<evidence type="ECO:0000256" key="1">
    <source>
        <dbReference type="ARBA" id="ARBA00022729"/>
    </source>
</evidence>
<dbReference type="InterPro" id="IPR014756">
    <property type="entry name" value="Ig_E-set"/>
</dbReference>
<dbReference type="InterPro" id="IPR002909">
    <property type="entry name" value="IPT_dom"/>
</dbReference>
<reference evidence="3" key="1">
    <citation type="submission" date="2013-08" db="EMBL/GenBank/DDBJ databases">
        <authorList>
            <person name="Mendez C."/>
            <person name="Richter M."/>
            <person name="Ferrer M."/>
            <person name="Sanchez J."/>
        </authorList>
    </citation>
    <scope>NUCLEOTIDE SEQUENCE</scope>
</reference>
<dbReference type="AlphaFoldDB" id="T0YRN1"/>
<dbReference type="SMART" id="SM00429">
    <property type="entry name" value="IPT"/>
    <property type="match status" value="1"/>
</dbReference>
<evidence type="ECO:0000313" key="3">
    <source>
        <dbReference type="EMBL" id="EQD38176.1"/>
    </source>
</evidence>
<dbReference type="Pfam" id="PF01833">
    <property type="entry name" value="TIG"/>
    <property type="match status" value="2"/>
</dbReference>
<keyword evidence="1" id="KW-0732">Signal</keyword>
<dbReference type="SUPFAM" id="SSF81296">
    <property type="entry name" value="E set domains"/>
    <property type="match status" value="2"/>
</dbReference>
<reference evidence="3" key="2">
    <citation type="journal article" date="2014" name="ISME J.">
        <title>Microbial stratification in low pH oxic and suboxic macroscopic growths along an acid mine drainage.</title>
        <authorList>
            <person name="Mendez-Garcia C."/>
            <person name="Mesa V."/>
            <person name="Sprenger R.R."/>
            <person name="Richter M."/>
            <person name="Diez M.S."/>
            <person name="Solano J."/>
            <person name="Bargiela R."/>
            <person name="Golyshina O.V."/>
            <person name="Manteca A."/>
            <person name="Ramos J.L."/>
            <person name="Gallego J.R."/>
            <person name="Llorente I."/>
            <person name="Martins Dos Santos V.A."/>
            <person name="Jensen O.N."/>
            <person name="Pelaez A.I."/>
            <person name="Sanchez J."/>
            <person name="Ferrer M."/>
        </authorList>
    </citation>
    <scope>NUCLEOTIDE SEQUENCE</scope>
</reference>
<name>T0YRN1_9ZZZZ</name>
<sequence length="207" mass="19998">MDFGALPVTSYTVNSAGTQITLVSPAAPSAESVDVTVTTPVATSAVATADVFTYLAPVVVPPAPVVSGVSPNLGPTSGLTPVTVTGSNFTGATEVDFGTVPAESFHVNSATSLTAVSPAVANAGTVDVTVTAASGTSAVSASDAFTYESGTTSAGPVVTQVSPATGPIAGGTTVLISGSNFFNVATSGVDFGTVPATSFTVNSTGTQ</sequence>
<dbReference type="PANTHER" id="PTHR46769">
    <property type="entry name" value="POLYCYSTIC KIDNEY AND HEPATIC DISEASE 1 (AUTOSOMAL RECESSIVE)-LIKE 1"/>
    <property type="match status" value="1"/>
</dbReference>
<protein>
    <submittedName>
        <fullName evidence="3">Cell surface receptor IPT/TIG domain protein</fullName>
    </submittedName>
</protein>
<gene>
    <name evidence="3" type="ORF">B2A_11578</name>
</gene>
<dbReference type="InterPro" id="IPR052387">
    <property type="entry name" value="Fibrocystin"/>
</dbReference>
<dbReference type="Gene3D" id="2.60.40.10">
    <property type="entry name" value="Immunoglobulins"/>
    <property type="match status" value="3"/>
</dbReference>
<feature type="non-terminal residue" evidence="3">
    <location>
        <position position="207"/>
    </location>
</feature>